<evidence type="ECO:0000313" key="2">
    <source>
        <dbReference type="EMBL" id="KEF60580.1"/>
    </source>
</evidence>
<dbReference type="GeneID" id="25277086"/>
<feature type="region of interest" description="Disordered" evidence="1">
    <location>
        <begin position="1"/>
        <end position="57"/>
    </location>
</feature>
<keyword evidence="3" id="KW-1185">Reference proteome</keyword>
<gene>
    <name evidence="2" type="ORF">A1O9_02141</name>
</gene>
<evidence type="ECO:0008006" key="4">
    <source>
        <dbReference type="Google" id="ProtNLM"/>
    </source>
</evidence>
<name>A0A072PY81_9EURO</name>
<sequence length="237" mass="26746">MESPRAHREDPDSWYGVVDPRKRKQIQNRLAQRARRKRLSEASNSPERALVVRRKSRENSSNKACTASLDCAALESLLTGDLCHKIPLCVDFSPWTIPGKIHSYESTIPLPVDQVLLPCDPKTGAIIAVTENGTLLGLTCNGSKFDRSPPQPPSVPESLYPTPLQLSTPHHDWIDRFPFPRMRDNLIILNDTIDVKEILCDFFLMPSFSVRSGGASWDPDAWLISPGFNEKWGYLFY</sequence>
<dbReference type="Pfam" id="PF11905">
    <property type="entry name" value="DUF3425"/>
    <property type="match status" value="1"/>
</dbReference>
<dbReference type="HOGENOM" id="CLU_033726_1_0_1"/>
<protein>
    <recommendedName>
        <fullName evidence="4">BZIP domain-containing protein</fullName>
    </recommendedName>
</protein>
<accession>A0A072PY81</accession>
<feature type="compositionally biased region" description="Basic residues" evidence="1">
    <location>
        <begin position="21"/>
        <end position="38"/>
    </location>
</feature>
<dbReference type="PANTHER" id="PTHR38116:SF1">
    <property type="entry name" value="BZIP DOMAIN-CONTAINING PROTEIN"/>
    <property type="match status" value="1"/>
</dbReference>
<dbReference type="EMBL" id="AMGV01000002">
    <property type="protein sequence ID" value="KEF60580.1"/>
    <property type="molecule type" value="Genomic_DNA"/>
</dbReference>
<reference evidence="2 3" key="1">
    <citation type="submission" date="2013-03" db="EMBL/GenBank/DDBJ databases">
        <title>The Genome Sequence of Exophiala aquamarina CBS 119918.</title>
        <authorList>
            <consortium name="The Broad Institute Genomics Platform"/>
            <person name="Cuomo C."/>
            <person name="de Hoog S."/>
            <person name="Gorbushina A."/>
            <person name="Walker B."/>
            <person name="Young S.K."/>
            <person name="Zeng Q."/>
            <person name="Gargeya S."/>
            <person name="Fitzgerald M."/>
            <person name="Haas B."/>
            <person name="Abouelleil A."/>
            <person name="Allen A.W."/>
            <person name="Alvarado L."/>
            <person name="Arachchi H.M."/>
            <person name="Berlin A.M."/>
            <person name="Chapman S.B."/>
            <person name="Gainer-Dewar J."/>
            <person name="Goldberg J."/>
            <person name="Griggs A."/>
            <person name="Gujja S."/>
            <person name="Hansen M."/>
            <person name="Howarth C."/>
            <person name="Imamovic A."/>
            <person name="Ireland A."/>
            <person name="Larimer J."/>
            <person name="McCowan C."/>
            <person name="Murphy C."/>
            <person name="Pearson M."/>
            <person name="Poon T.W."/>
            <person name="Priest M."/>
            <person name="Roberts A."/>
            <person name="Saif S."/>
            <person name="Shea T."/>
            <person name="Sisk P."/>
            <person name="Sykes S."/>
            <person name="Wortman J."/>
            <person name="Nusbaum C."/>
            <person name="Birren B."/>
        </authorList>
    </citation>
    <scope>NUCLEOTIDE SEQUENCE [LARGE SCALE GENOMIC DNA]</scope>
    <source>
        <strain evidence="2 3">CBS 119918</strain>
    </source>
</reference>
<comment type="caution">
    <text evidence="2">The sequence shown here is derived from an EMBL/GenBank/DDBJ whole genome shotgun (WGS) entry which is preliminary data.</text>
</comment>
<feature type="compositionally biased region" description="Basic and acidic residues" evidence="1">
    <location>
        <begin position="1"/>
        <end position="11"/>
    </location>
</feature>
<dbReference type="OrthoDB" id="2245989at2759"/>
<dbReference type="Proteomes" id="UP000027920">
    <property type="component" value="Unassembled WGS sequence"/>
</dbReference>
<dbReference type="VEuPathDB" id="FungiDB:A1O9_02141"/>
<dbReference type="PANTHER" id="PTHR38116">
    <property type="entry name" value="CHROMOSOME 7, WHOLE GENOME SHOTGUN SEQUENCE"/>
    <property type="match status" value="1"/>
</dbReference>
<dbReference type="InterPro" id="IPR021833">
    <property type="entry name" value="DUF3425"/>
</dbReference>
<organism evidence="2 3">
    <name type="scientific">Exophiala aquamarina CBS 119918</name>
    <dbReference type="NCBI Taxonomy" id="1182545"/>
    <lineage>
        <taxon>Eukaryota</taxon>
        <taxon>Fungi</taxon>
        <taxon>Dikarya</taxon>
        <taxon>Ascomycota</taxon>
        <taxon>Pezizomycotina</taxon>
        <taxon>Eurotiomycetes</taxon>
        <taxon>Chaetothyriomycetidae</taxon>
        <taxon>Chaetothyriales</taxon>
        <taxon>Herpotrichiellaceae</taxon>
        <taxon>Exophiala</taxon>
    </lineage>
</organism>
<proteinExistence type="predicted"/>
<dbReference type="AlphaFoldDB" id="A0A072PY81"/>
<dbReference type="STRING" id="1182545.A0A072PY81"/>
<dbReference type="RefSeq" id="XP_013263170.1">
    <property type="nucleotide sequence ID" value="XM_013407716.1"/>
</dbReference>
<evidence type="ECO:0000313" key="3">
    <source>
        <dbReference type="Proteomes" id="UP000027920"/>
    </source>
</evidence>
<evidence type="ECO:0000256" key="1">
    <source>
        <dbReference type="SAM" id="MobiDB-lite"/>
    </source>
</evidence>